<name>A0A1I2X790_9ACTN</name>
<dbReference type="EMBL" id="JACBZA010000001">
    <property type="protein sequence ID" value="NYH86065.1"/>
    <property type="molecule type" value="Genomic_DNA"/>
</dbReference>
<dbReference type="Proteomes" id="UP000199052">
    <property type="component" value="Unassembled WGS sequence"/>
</dbReference>
<gene>
    <name evidence="2" type="ORF">FHR37_004916</name>
    <name evidence="3" type="ORF">SAMN05421678_1122</name>
</gene>
<protein>
    <submittedName>
        <fullName evidence="3">Uncharacterized protein</fullName>
    </submittedName>
</protein>
<evidence type="ECO:0000313" key="2">
    <source>
        <dbReference type="EMBL" id="NYH86065.1"/>
    </source>
</evidence>
<dbReference type="AlphaFoldDB" id="A0A1I2X790"/>
<sequence>MTFVLAMLIGLTAYLFGTVHWVIALVRRGWRQPAGWFAGTGVLLLPPTALTYFAGAFAGGLDVPEECGLSGHIYDGDYALAHRSDMFPLSHPCNAEHDLVSGWVNPTLAVLTLLMVGCAATAVVLALRRRRRPPAGTATRKEH</sequence>
<proteinExistence type="predicted"/>
<keyword evidence="1" id="KW-1133">Transmembrane helix</keyword>
<dbReference type="STRING" id="504797.SAMN05421678_1122"/>
<organism evidence="3 4">
    <name type="scientific">Actinopolymorpha cephalotaxi</name>
    <dbReference type="NCBI Taxonomy" id="504797"/>
    <lineage>
        <taxon>Bacteria</taxon>
        <taxon>Bacillati</taxon>
        <taxon>Actinomycetota</taxon>
        <taxon>Actinomycetes</taxon>
        <taxon>Propionibacteriales</taxon>
        <taxon>Actinopolymorphaceae</taxon>
        <taxon>Actinopolymorpha</taxon>
    </lineage>
</organism>
<reference evidence="2 5" key="2">
    <citation type="submission" date="2020-07" db="EMBL/GenBank/DDBJ databases">
        <title>Sequencing the genomes of 1000 actinobacteria strains.</title>
        <authorList>
            <person name="Klenk H.-P."/>
        </authorList>
    </citation>
    <scope>NUCLEOTIDE SEQUENCE [LARGE SCALE GENOMIC DNA]</scope>
    <source>
        <strain evidence="2 5">DSM 45117</strain>
    </source>
</reference>
<feature type="transmembrane region" description="Helical" evidence="1">
    <location>
        <begin position="33"/>
        <end position="54"/>
    </location>
</feature>
<accession>A0A1I2X790</accession>
<evidence type="ECO:0000256" key="1">
    <source>
        <dbReference type="SAM" id="Phobius"/>
    </source>
</evidence>
<keyword evidence="1" id="KW-0812">Transmembrane</keyword>
<keyword evidence="1" id="KW-0472">Membrane</keyword>
<feature type="transmembrane region" description="Helical" evidence="1">
    <location>
        <begin position="108"/>
        <end position="127"/>
    </location>
</feature>
<reference evidence="3 4" key="1">
    <citation type="submission" date="2016-10" db="EMBL/GenBank/DDBJ databases">
        <authorList>
            <person name="de Groot N.N."/>
        </authorList>
    </citation>
    <scope>NUCLEOTIDE SEQUENCE [LARGE SCALE GENOMIC DNA]</scope>
    <source>
        <strain evidence="3 4">CPCC 202808</strain>
    </source>
</reference>
<dbReference type="Proteomes" id="UP000533017">
    <property type="component" value="Unassembled WGS sequence"/>
</dbReference>
<evidence type="ECO:0000313" key="5">
    <source>
        <dbReference type="Proteomes" id="UP000533017"/>
    </source>
</evidence>
<keyword evidence="5" id="KW-1185">Reference proteome</keyword>
<dbReference type="OrthoDB" id="3385752at2"/>
<feature type="transmembrane region" description="Helical" evidence="1">
    <location>
        <begin position="6"/>
        <end position="26"/>
    </location>
</feature>
<dbReference type="EMBL" id="FOOI01000012">
    <property type="protein sequence ID" value="SFH08556.1"/>
    <property type="molecule type" value="Genomic_DNA"/>
</dbReference>
<evidence type="ECO:0000313" key="4">
    <source>
        <dbReference type="Proteomes" id="UP000199052"/>
    </source>
</evidence>
<dbReference type="RefSeq" id="WP_092885525.1">
    <property type="nucleotide sequence ID" value="NZ_FOOI01000012.1"/>
</dbReference>
<evidence type="ECO:0000313" key="3">
    <source>
        <dbReference type="EMBL" id="SFH08556.1"/>
    </source>
</evidence>